<comment type="caution">
    <text evidence="1">The sequence shown here is derived from an EMBL/GenBank/DDBJ whole genome shotgun (WGS) entry which is preliminary data.</text>
</comment>
<dbReference type="Proteomes" id="UP000607653">
    <property type="component" value="Unassembled WGS sequence"/>
</dbReference>
<keyword evidence="2" id="KW-1185">Reference proteome</keyword>
<evidence type="ECO:0000313" key="1">
    <source>
        <dbReference type="EMBL" id="DAD33797.1"/>
    </source>
</evidence>
<protein>
    <submittedName>
        <fullName evidence="1">Uncharacterized protein</fullName>
    </submittedName>
</protein>
<organism evidence="1 2">
    <name type="scientific">Nelumbo nucifera</name>
    <name type="common">Sacred lotus</name>
    <dbReference type="NCBI Taxonomy" id="4432"/>
    <lineage>
        <taxon>Eukaryota</taxon>
        <taxon>Viridiplantae</taxon>
        <taxon>Streptophyta</taxon>
        <taxon>Embryophyta</taxon>
        <taxon>Tracheophyta</taxon>
        <taxon>Spermatophyta</taxon>
        <taxon>Magnoliopsida</taxon>
        <taxon>Proteales</taxon>
        <taxon>Nelumbonaceae</taxon>
        <taxon>Nelumbo</taxon>
    </lineage>
</organism>
<accession>A0A822YMT8</accession>
<reference evidence="1 2" key="1">
    <citation type="journal article" date="2020" name="Mol. Biol. Evol.">
        <title>Distinct Expression and Methylation Patterns for Genes with Different Fates following a Single Whole-Genome Duplication in Flowering Plants.</title>
        <authorList>
            <person name="Shi T."/>
            <person name="Rahmani R.S."/>
            <person name="Gugger P.F."/>
            <person name="Wang M."/>
            <person name="Li H."/>
            <person name="Zhang Y."/>
            <person name="Li Z."/>
            <person name="Wang Q."/>
            <person name="Van de Peer Y."/>
            <person name="Marchal K."/>
            <person name="Chen J."/>
        </authorList>
    </citation>
    <scope>NUCLEOTIDE SEQUENCE [LARGE SCALE GENOMIC DNA]</scope>
    <source>
        <tissue evidence="1">Leaf</tissue>
    </source>
</reference>
<name>A0A822YMT8_NELNU</name>
<evidence type="ECO:0000313" key="2">
    <source>
        <dbReference type="Proteomes" id="UP000607653"/>
    </source>
</evidence>
<proteinExistence type="predicted"/>
<gene>
    <name evidence="1" type="ORF">HUJ06_012648</name>
</gene>
<sequence length="50" mass="5655">MCQWMLAASCGLSWPVIGRLFWVYCAVYCKDFWGYFIALLSGPGKNQVSS</sequence>
<dbReference type="EMBL" id="DUZY01000003">
    <property type="protein sequence ID" value="DAD33797.1"/>
    <property type="molecule type" value="Genomic_DNA"/>
</dbReference>
<dbReference type="AlphaFoldDB" id="A0A822YMT8"/>